<keyword evidence="4 8" id="KW-0812">Transmembrane</keyword>
<dbReference type="InterPro" id="IPR045035">
    <property type="entry name" value="YSL-like"/>
</dbReference>
<dbReference type="Proteomes" id="UP000324241">
    <property type="component" value="Unassembled WGS sequence"/>
</dbReference>
<evidence type="ECO:0000256" key="5">
    <source>
        <dbReference type="ARBA" id="ARBA00022989"/>
    </source>
</evidence>
<feature type="transmembrane region" description="Helical" evidence="8">
    <location>
        <begin position="231"/>
        <end position="252"/>
    </location>
</feature>
<feature type="transmembrane region" description="Helical" evidence="8">
    <location>
        <begin position="101"/>
        <end position="124"/>
    </location>
</feature>
<feature type="transmembrane region" description="Helical" evidence="8">
    <location>
        <begin position="204"/>
        <end position="225"/>
    </location>
</feature>
<evidence type="ECO:0000256" key="7">
    <source>
        <dbReference type="SAM" id="MobiDB-lite"/>
    </source>
</evidence>
<dbReference type="OrthoDB" id="77405at2759"/>
<dbReference type="GO" id="GO:0035673">
    <property type="term" value="F:oligopeptide transmembrane transporter activity"/>
    <property type="evidence" value="ECO:0007669"/>
    <property type="project" value="InterPro"/>
</dbReference>
<feature type="transmembrane region" description="Helical" evidence="8">
    <location>
        <begin position="518"/>
        <end position="543"/>
    </location>
</feature>
<evidence type="ECO:0000256" key="3">
    <source>
        <dbReference type="ARBA" id="ARBA00022448"/>
    </source>
</evidence>
<comment type="subcellular location">
    <subcellularLocation>
        <location evidence="1">Membrane</location>
        <topology evidence="1">Multi-pass membrane protein</topology>
    </subcellularLocation>
</comment>
<evidence type="ECO:0000256" key="6">
    <source>
        <dbReference type="ARBA" id="ARBA00023136"/>
    </source>
</evidence>
<keyword evidence="6 8" id="KW-0472">Membrane</keyword>
<dbReference type="GeneID" id="54329451"/>
<dbReference type="VEuPathDB" id="FungiDB:EYZ11_009504"/>
<feature type="transmembrane region" description="Helical" evidence="8">
    <location>
        <begin position="427"/>
        <end position="445"/>
    </location>
</feature>
<gene>
    <name evidence="9" type="ORF">ATNIH1004_006749</name>
</gene>
<sequence>MEATEATPQEETETHVLSDPFVPFPDTKPVSSPILTLRALLVGCLCGTLVNASNIYLGLKAGWTSSANIFGNQSVIGFAVLRQWSKSSAAKNQFGPHENNIAQTAATAAGGMSSVFISAIPALYQLGLLETPSKDYFRIAILTGIGGYFGLVSIAPLRKFFLVHVARELDLVFPSSSATAMTIRSMHEAVEGATIARRKLRAMVIAFSFSLLLRVISQYAIGVFWDWHPFTWLITSGVLVNAAISIESWGWFIEWTPAFIGSGMLVNVNVSLSYLTGAVLAWGIIGPYLVSQGLAFGEHRSKSPQWTDLMSYTSLSSDFANADRPSPRYWLLWPGVICMMATSLAELACQWRVIWALLRDSTRAVIAWMAGQQRRESSYQYMIVSESENNNSVDADGGITVWMWLPSLLVVIAVSCPILKWLYDMSVAETMLALFLAFILSLLAIQATGATDHTPLSTLSKVSQVILGSVNGQPAIEASQRLNLLGGALTNMGGDQACDLMGDFRVGFLLGTPCRLQYIAQMIGTSMAIFVAPGIFVIFATAYPCILTTEVDATQQCEFSSPSVSAWRTVAVAVTEPVLPIPPSSLTFAIGMSLFSVIMVLIRNFVSRGKWAAMRVYHPNFMILAMAFTLPAAHYGIAMLIGSLIATMWKRRSPSGFEEYGYAVAAGFIAGEGIGGSANAVLSIFGIGGPRVRGCCVKL</sequence>
<feature type="transmembrane region" description="Helical" evidence="8">
    <location>
        <begin position="264"/>
        <end position="285"/>
    </location>
</feature>
<evidence type="ECO:0000313" key="10">
    <source>
        <dbReference type="Proteomes" id="UP000324241"/>
    </source>
</evidence>
<reference evidence="9 10" key="1">
    <citation type="submission" date="2019-08" db="EMBL/GenBank/DDBJ databases">
        <title>The genome sequence of a newly discovered highly antifungal drug resistant Aspergillus species, Aspergillus tanneri NIH 1004.</title>
        <authorList>
            <person name="Mounaud S."/>
            <person name="Singh I."/>
            <person name="Joardar V."/>
            <person name="Pakala S."/>
            <person name="Pakala S."/>
            <person name="Venepally P."/>
            <person name="Chung J.K."/>
            <person name="Losada L."/>
            <person name="Nierman W.C."/>
        </authorList>
    </citation>
    <scope>NUCLEOTIDE SEQUENCE [LARGE SCALE GENOMIC DNA]</scope>
    <source>
        <strain evidence="9 10">NIH1004</strain>
    </source>
</reference>
<name>A0A5M9MJ07_9EURO</name>
<dbReference type="RefSeq" id="XP_033424691.1">
    <property type="nucleotide sequence ID" value="XM_033571376.1"/>
</dbReference>
<dbReference type="GO" id="GO:0000329">
    <property type="term" value="C:fungal-type vacuole membrane"/>
    <property type="evidence" value="ECO:0007669"/>
    <property type="project" value="TreeGrafter"/>
</dbReference>
<feature type="transmembrane region" description="Helical" evidence="8">
    <location>
        <begin position="661"/>
        <end position="685"/>
    </location>
</feature>
<evidence type="ECO:0000313" key="9">
    <source>
        <dbReference type="EMBL" id="KAA8645330.1"/>
    </source>
</evidence>
<dbReference type="PANTHER" id="PTHR31645">
    <property type="entry name" value="OLIGOPEPTIDE TRANSPORTER YGL114W-RELATED"/>
    <property type="match status" value="1"/>
</dbReference>
<keyword evidence="5 8" id="KW-1133">Transmembrane helix</keyword>
<dbReference type="PANTHER" id="PTHR31645:SF3">
    <property type="entry name" value="OLIGOPEPTIDE TRANSPORTER"/>
    <property type="match status" value="1"/>
</dbReference>
<evidence type="ECO:0000256" key="8">
    <source>
        <dbReference type="SAM" id="Phobius"/>
    </source>
</evidence>
<evidence type="ECO:0000256" key="4">
    <source>
        <dbReference type="ARBA" id="ARBA00022692"/>
    </source>
</evidence>
<feature type="transmembrane region" description="Helical" evidence="8">
    <location>
        <begin position="401"/>
        <end position="421"/>
    </location>
</feature>
<keyword evidence="3" id="KW-0813">Transport</keyword>
<comment type="similarity">
    <text evidence="2">Belongs to the oligopeptide OPT transporter family.</text>
</comment>
<feature type="region of interest" description="Disordered" evidence="7">
    <location>
        <begin position="1"/>
        <end position="20"/>
    </location>
</feature>
<dbReference type="EMBL" id="QUQM01000007">
    <property type="protein sequence ID" value="KAA8645330.1"/>
    <property type="molecule type" value="Genomic_DNA"/>
</dbReference>
<accession>A0A5M9MJ07</accession>
<comment type="caution">
    <text evidence="9">The sequence shown here is derived from an EMBL/GenBank/DDBJ whole genome shotgun (WGS) entry which is preliminary data.</text>
</comment>
<protein>
    <recommendedName>
        <fullName evidence="11">Oligopeptide transporter</fullName>
    </recommendedName>
</protein>
<evidence type="ECO:0008006" key="11">
    <source>
        <dbReference type="Google" id="ProtNLM"/>
    </source>
</evidence>
<organism evidence="9 10">
    <name type="scientific">Aspergillus tanneri</name>
    <dbReference type="NCBI Taxonomy" id="1220188"/>
    <lineage>
        <taxon>Eukaryota</taxon>
        <taxon>Fungi</taxon>
        <taxon>Dikarya</taxon>
        <taxon>Ascomycota</taxon>
        <taxon>Pezizomycotina</taxon>
        <taxon>Eurotiomycetes</taxon>
        <taxon>Eurotiomycetidae</taxon>
        <taxon>Eurotiales</taxon>
        <taxon>Aspergillaceae</taxon>
        <taxon>Aspergillus</taxon>
        <taxon>Aspergillus subgen. Circumdati</taxon>
    </lineage>
</organism>
<feature type="transmembrane region" description="Helical" evidence="8">
    <location>
        <begin position="330"/>
        <end position="349"/>
    </location>
</feature>
<dbReference type="AlphaFoldDB" id="A0A5M9MJ07"/>
<feature type="transmembrane region" description="Helical" evidence="8">
    <location>
        <begin position="136"/>
        <end position="157"/>
    </location>
</feature>
<evidence type="ECO:0000256" key="2">
    <source>
        <dbReference type="ARBA" id="ARBA00008807"/>
    </source>
</evidence>
<feature type="transmembrane region" description="Helical" evidence="8">
    <location>
        <begin position="585"/>
        <end position="602"/>
    </location>
</feature>
<dbReference type="Pfam" id="PF03169">
    <property type="entry name" value="OPT"/>
    <property type="match status" value="1"/>
</dbReference>
<proteinExistence type="inferred from homology"/>
<dbReference type="VEuPathDB" id="FungiDB:EYZ11_009507"/>
<feature type="transmembrane region" description="Helical" evidence="8">
    <location>
        <begin position="623"/>
        <end position="649"/>
    </location>
</feature>
<dbReference type="NCBIfam" id="TIGR00728">
    <property type="entry name" value="OPT_sfam"/>
    <property type="match status" value="1"/>
</dbReference>
<evidence type="ECO:0000256" key="1">
    <source>
        <dbReference type="ARBA" id="ARBA00004141"/>
    </source>
</evidence>
<dbReference type="InterPro" id="IPR004813">
    <property type="entry name" value="OPT"/>
</dbReference>
<feature type="transmembrane region" description="Helical" evidence="8">
    <location>
        <begin position="35"/>
        <end position="57"/>
    </location>
</feature>